<evidence type="ECO:0000256" key="2">
    <source>
        <dbReference type="ARBA" id="ARBA00006914"/>
    </source>
</evidence>
<dbReference type="GO" id="GO:0016887">
    <property type="term" value="F:ATP hydrolysis activity"/>
    <property type="evidence" value="ECO:0007669"/>
    <property type="project" value="InterPro"/>
</dbReference>
<dbReference type="FunFam" id="3.40.50.300:FF:000365">
    <property type="entry name" value="Ribosome biogenesis ATPase RIX7"/>
    <property type="match status" value="1"/>
</dbReference>
<accession>A0A2P6QTB8</accession>
<dbReference type="Gene3D" id="3.40.50.300">
    <property type="entry name" value="P-loop containing nucleotide triphosphate hydrolases"/>
    <property type="match status" value="2"/>
</dbReference>
<protein>
    <submittedName>
        <fullName evidence="9">Putative ATPase, AAA-type, core, P-loop containing nucleoside triphosphate hydrolase</fullName>
    </submittedName>
</protein>
<reference evidence="9 10" key="1">
    <citation type="journal article" date="2018" name="Nat. Genet.">
        <title>The Rosa genome provides new insights in the design of modern roses.</title>
        <authorList>
            <person name="Bendahmane M."/>
        </authorList>
    </citation>
    <scope>NUCLEOTIDE SEQUENCE [LARGE SCALE GENOMIC DNA]</scope>
    <source>
        <strain evidence="10">cv. Old Blush</strain>
    </source>
</reference>
<dbReference type="InterPro" id="IPR055278">
    <property type="entry name" value="CDC48c"/>
</dbReference>
<dbReference type="FunFam" id="3.40.50.300:FF:000567">
    <property type="entry name" value="ATPase, AAA family protein"/>
    <property type="match status" value="1"/>
</dbReference>
<evidence type="ECO:0000256" key="5">
    <source>
        <dbReference type="ARBA" id="ARBA00022840"/>
    </source>
</evidence>
<dbReference type="InterPro" id="IPR003593">
    <property type="entry name" value="AAA+_ATPase"/>
</dbReference>
<dbReference type="Gene3D" id="1.10.8.60">
    <property type="match status" value="2"/>
</dbReference>
<dbReference type="PANTHER" id="PTHR48470">
    <property type="entry name" value="CELL DIVISION CONTROL PROTEIN 48 C ISOFORM 1"/>
    <property type="match status" value="1"/>
</dbReference>
<keyword evidence="9" id="KW-0378">Hydrolase</keyword>
<dbReference type="AlphaFoldDB" id="A0A2P6QTB8"/>
<dbReference type="PROSITE" id="PS00674">
    <property type="entry name" value="AAA"/>
    <property type="match status" value="2"/>
</dbReference>
<dbReference type="GO" id="GO:0005524">
    <property type="term" value="F:ATP binding"/>
    <property type="evidence" value="ECO:0007669"/>
    <property type="project" value="UniProtKB-KW"/>
</dbReference>
<name>A0A2P6QTB8_ROSCH</name>
<dbReference type="InterPro" id="IPR003959">
    <property type="entry name" value="ATPase_AAA_core"/>
</dbReference>
<keyword evidence="3" id="KW-0963">Cytoplasm</keyword>
<evidence type="ECO:0000256" key="7">
    <source>
        <dbReference type="SAM" id="MobiDB-lite"/>
    </source>
</evidence>
<keyword evidence="10" id="KW-1185">Reference proteome</keyword>
<evidence type="ECO:0000256" key="1">
    <source>
        <dbReference type="ARBA" id="ARBA00004496"/>
    </source>
</evidence>
<dbReference type="InterPro" id="IPR027417">
    <property type="entry name" value="P-loop_NTPase"/>
</dbReference>
<dbReference type="SMART" id="SM00382">
    <property type="entry name" value="AAA"/>
    <property type="match status" value="2"/>
</dbReference>
<dbReference type="Proteomes" id="UP000238479">
    <property type="component" value="Chromosome 4"/>
</dbReference>
<dbReference type="PANTHER" id="PTHR48470:SF1">
    <property type="entry name" value="CELL DIVISION CONTROL PROTEIN 48 C ISOFORM 1"/>
    <property type="match status" value="1"/>
</dbReference>
<comment type="similarity">
    <text evidence="2 6">Belongs to the AAA ATPase family.</text>
</comment>
<proteinExistence type="inferred from homology"/>
<evidence type="ECO:0000256" key="4">
    <source>
        <dbReference type="ARBA" id="ARBA00022741"/>
    </source>
</evidence>
<feature type="domain" description="AAA+ ATPase" evidence="8">
    <location>
        <begin position="130"/>
        <end position="287"/>
    </location>
</feature>
<evidence type="ECO:0000313" key="10">
    <source>
        <dbReference type="Proteomes" id="UP000238479"/>
    </source>
</evidence>
<dbReference type="Pfam" id="PF17862">
    <property type="entry name" value="AAA_lid_3"/>
    <property type="match status" value="2"/>
</dbReference>
<dbReference type="STRING" id="74649.A0A2P6QTB8"/>
<dbReference type="EMBL" id="PDCK01000042">
    <property type="protein sequence ID" value="PRQ37414.1"/>
    <property type="molecule type" value="Genomic_DNA"/>
</dbReference>
<dbReference type="OMA" id="AIANKYC"/>
<evidence type="ECO:0000313" key="9">
    <source>
        <dbReference type="EMBL" id="PRQ37414.1"/>
    </source>
</evidence>
<evidence type="ECO:0000256" key="6">
    <source>
        <dbReference type="RuleBase" id="RU003651"/>
    </source>
</evidence>
<feature type="compositionally biased region" description="Acidic residues" evidence="7">
    <location>
        <begin position="35"/>
        <end position="51"/>
    </location>
</feature>
<feature type="region of interest" description="Disordered" evidence="7">
    <location>
        <begin position="226"/>
        <end position="249"/>
    </location>
</feature>
<keyword evidence="4 6" id="KW-0547">Nucleotide-binding</keyword>
<keyword evidence="5 6" id="KW-0067">ATP-binding</keyword>
<feature type="region of interest" description="Disordered" evidence="7">
    <location>
        <begin position="1"/>
        <end position="53"/>
    </location>
</feature>
<gene>
    <name evidence="9" type="ORF">RchiOBHm_Chr4g0402331</name>
</gene>
<comment type="caution">
    <text evidence="9">The sequence shown here is derived from an EMBL/GenBank/DDBJ whole genome shotgun (WGS) entry which is preliminary data.</text>
</comment>
<dbReference type="Gramene" id="PRQ37414">
    <property type="protein sequence ID" value="PRQ37414"/>
    <property type="gene ID" value="RchiOBHm_Chr4g0402331"/>
</dbReference>
<organism evidence="9 10">
    <name type="scientific">Rosa chinensis</name>
    <name type="common">China rose</name>
    <dbReference type="NCBI Taxonomy" id="74649"/>
    <lineage>
        <taxon>Eukaryota</taxon>
        <taxon>Viridiplantae</taxon>
        <taxon>Streptophyta</taxon>
        <taxon>Embryophyta</taxon>
        <taxon>Tracheophyta</taxon>
        <taxon>Spermatophyta</taxon>
        <taxon>Magnoliopsida</taxon>
        <taxon>eudicotyledons</taxon>
        <taxon>Gunneridae</taxon>
        <taxon>Pentapetalae</taxon>
        <taxon>rosids</taxon>
        <taxon>fabids</taxon>
        <taxon>Rosales</taxon>
        <taxon>Rosaceae</taxon>
        <taxon>Rosoideae</taxon>
        <taxon>Rosoideae incertae sedis</taxon>
        <taxon>Rosa</taxon>
    </lineage>
</organism>
<comment type="subcellular location">
    <subcellularLocation>
        <location evidence="1">Cytoplasm</location>
    </subcellularLocation>
</comment>
<dbReference type="GO" id="GO:0005737">
    <property type="term" value="C:cytoplasm"/>
    <property type="evidence" value="ECO:0007669"/>
    <property type="project" value="UniProtKB-SubCell"/>
</dbReference>
<dbReference type="SUPFAM" id="SSF52540">
    <property type="entry name" value="P-loop containing nucleoside triphosphate hydrolases"/>
    <property type="match status" value="2"/>
</dbReference>
<dbReference type="InterPro" id="IPR003960">
    <property type="entry name" value="ATPase_AAA_CS"/>
</dbReference>
<evidence type="ECO:0000256" key="3">
    <source>
        <dbReference type="ARBA" id="ARBA00022490"/>
    </source>
</evidence>
<dbReference type="InterPro" id="IPR041569">
    <property type="entry name" value="AAA_lid_3"/>
</dbReference>
<feature type="domain" description="AAA+ ATPase" evidence="8">
    <location>
        <begin position="431"/>
        <end position="567"/>
    </location>
</feature>
<dbReference type="Pfam" id="PF00004">
    <property type="entry name" value="AAA"/>
    <property type="match status" value="2"/>
</dbReference>
<evidence type="ECO:0000259" key="8">
    <source>
        <dbReference type="SMART" id="SM00382"/>
    </source>
</evidence>
<sequence>MAKQPRIRSIEQEEEEEIGQGIFHKRRRLNYAASESEEDSGEEDSGEDDSGKEDPGLAVCCLEYAIPNIPNNKLSPFGFSPRVVQLNSGIGGDVRFSDLGGMEKAQNELERFVMLPFRHPELAISLGVKPVSGVLLHGPPGCGKTKLAHAIANELGIPFYKISATQLVSSVTGSSEENIRDLFSKAYRTAPSIVFIDEIDAIATKREDVQRAMEGRIVTQLMTSMDESHRPTVLPAAHDDPNSNSQSSDQKYPHVLVIGATNRPDVIDSALRRPGRFELEIFLGPPDESARLQILSLLTRNLALQSGSFDLLKIARSTSGFVGADLTSLVNRAGSIALERIVNNMVAADVSIRSASPKCNQDSGPQVLTMADFEDAVKAVQPSLKREGFAAIPSVKWEDVGGLDSLREELYRSIVRRIRHPDIYKNFGLDLETGFLLYGPPGCGKTLIAKAVASEAGANFIYVKGAELLNKYVGESELAVRTLFSRARTCSPCIIFFDEVDALTTKRGRQGGWVVERLLNQLLAELDGGDQQQGVFVIGATNRPDAMDPAVLRPGRFGKHIYVSLPSRDERCLILKALARKKPIDPSVDLNEIGRWKALENFSGADLSAMMNEAAMAALEEGSTSTDVSVGSYTQTIKKCHLEQSVAKITPSVTNKVASV</sequence>